<protein>
    <submittedName>
        <fullName evidence="1">Uncharacterized protein</fullName>
    </submittedName>
</protein>
<organism evidence="1 2">
    <name type="scientific">Musa troglodytarum</name>
    <name type="common">fe'i banana</name>
    <dbReference type="NCBI Taxonomy" id="320322"/>
    <lineage>
        <taxon>Eukaryota</taxon>
        <taxon>Viridiplantae</taxon>
        <taxon>Streptophyta</taxon>
        <taxon>Embryophyta</taxon>
        <taxon>Tracheophyta</taxon>
        <taxon>Spermatophyta</taxon>
        <taxon>Magnoliopsida</taxon>
        <taxon>Liliopsida</taxon>
        <taxon>Zingiberales</taxon>
        <taxon>Musaceae</taxon>
        <taxon>Musa</taxon>
    </lineage>
</organism>
<reference evidence="1" key="1">
    <citation type="submission" date="2022-05" db="EMBL/GenBank/DDBJ databases">
        <title>The Musa troglodytarum L. genome provides insights into the mechanism of non-climacteric behaviour and enrichment of carotenoids.</title>
        <authorList>
            <person name="Wang J."/>
        </authorList>
    </citation>
    <scope>NUCLEOTIDE SEQUENCE</scope>
    <source>
        <tissue evidence="1">Leaf</tissue>
    </source>
</reference>
<name>A0A9E7FXL7_9LILI</name>
<accession>A0A9E7FXL7</accession>
<dbReference type="Proteomes" id="UP001055439">
    <property type="component" value="Chromosome 5"/>
</dbReference>
<gene>
    <name evidence="1" type="ORF">MUK42_03730</name>
</gene>
<evidence type="ECO:0000313" key="2">
    <source>
        <dbReference type="Proteomes" id="UP001055439"/>
    </source>
</evidence>
<evidence type="ECO:0000313" key="1">
    <source>
        <dbReference type="EMBL" id="URE04255.1"/>
    </source>
</evidence>
<dbReference type="OrthoDB" id="1435597at2759"/>
<sequence length="112" mass="12511">MSWPVGKKFHKRGLSAGSGSWKELPHPCIGIGRLGVDGTTLVLFDDEIDMPQASEMMTVDRVPFPREITPLSLMGTSLDRRRRLLLTSMARRQQNNVWLESCAGVGVTVRCR</sequence>
<dbReference type="AlphaFoldDB" id="A0A9E7FXL7"/>
<proteinExistence type="predicted"/>
<dbReference type="EMBL" id="CP097507">
    <property type="protein sequence ID" value="URE04255.1"/>
    <property type="molecule type" value="Genomic_DNA"/>
</dbReference>
<keyword evidence="2" id="KW-1185">Reference proteome</keyword>